<evidence type="ECO:0000313" key="2">
    <source>
        <dbReference type="Proteomes" id="UP000265520"/>
    </source>
</evidence>
<protein>
    <submittedName>
        <fullName evidence="1">Uncharacterized protein</fullName>
    </submittedName>
</protein>
<organism evidence="1 2">
    <name type="scientific">Trifolium medium</name>
    <dbReference type="NCBI Taxonomy" id="97028"/>
    <lineage>
        <taxon>Eukaryota</taxon>
        <taxon>Viridiplantae</taxon>
        <taxon>Streptophyta</taxon>
        <taxon>Embryophyta</taxon>
        <taxon>Tracheophyta</taxon>
        <taxon>Spermatophyta</taxon>
        <taxon>Magnoliopsida</taxon>
        <taxon>eudicotyledons</taxon>
        <taxon>Gunneridae</taxon>
        <taxon>Pentapetalae</taxon>
        <taxon>rosids</taxon>
        <taxon>fabids</taxon>
        <taxon>Fabales</taxon>
        <taxon>Fabaceae</taxon>
        <taxon>Papilionoideae</taxon>
        <taxon>50 kb inversion clade</taxon>
        <taxon>NPAAA clade</taxon>
        <taxon>Hologalegina</taxon>
        <taxon>IRL clade</taxon>
        <taxon>Trifolieae</taxon>
        <taxon>Trifolium</taxon>
    </lineage>
</organism>
<reference evidence="1 2" key="1">
    <citation type="journal article" date="2018" name="Front. Plant Sci.">
        <title>Red Clover (Trifolium pratense) and Zigzag Clover (T. medium) - A Picture of Genomic Similarities and Differences.</title>
        <authorList>
            <person name="Dluhosova J."/>
            <person name="Istvanek J."/>
            <person name="Nedelnik J."/>
            <person name="Repkova J."/>
        </authorList>
    </citation>
    <scope>NUCLEOTIDE SEQUENCE [LARGE SCALE GENOMIC DNA]</scope>
    <source>
        <strain evidence="2">cv. 10/8</strain>
        <tissue evidence="1">Leaf</tissue>
    </source>
</reference>
<feature type="non-terminal residue" evidence="1">
    <location>
        <position position="41"/>
    </location>
</feature>
<evidence type="ECO:0000313" key="1">
    <source>
        <dbReference type="EMBL" id="MCI67949.1"/>
    </source>
</evidence>
<dbReference type="EMBL" id="LXQA010727223">
    <property type="protein sequence ID" value="MCI67949.1"/>
    <property type="molecule type" value="Genomic_DNA"/>
</dbReference>
<dbReference type="Proteomes" id="UP000265520">
    <property type="component" value="Unassembled WGS sequence"/>
</dbReference>
<keyword evidence="2" id="KW-1185">Reference proteome</keyword>
<accession>A0A392U3E1</accession>
<sequence length="41" mass="4447">MLSRLENALSELLDPLNKLSSSGQSPNILRLALSGSHSRLQ</sequence>
<comment type="caution">
    <text evidence="1">The sequence shown here is derived from an EMBL/GenBank/DDBJ whole genome shotgun (WGS) entry which is preliminary data.</text>
</comment>
<proteinExistence type="predicted"/>
<dbReference type="AlphaFoldDB" id="A0A392U3E1"/>
<name>A0A392U3E1_9FABA</name>